<evidence type="ECO:0000256" key="1">
    <source>
        <dbReference type="SAM" id="MobiDB-lite"/>
    </source>
</evidence>
<gene>
    <name evidence="2" type="primary">LOC112225178</name>
</gene>
<sequence length="245" mass="26826">MKAQYYLASYTSNAKRASLKMYQVNVLVEVPSELEARHIIVFVFLDVNNGDDCSTKAAPTSQIPGLSEDANNGPEERSKGRRTGVNESDSAYTKLAKQGGQRGLLWHEETNLDTKPNSASSYKPPNWFSGSPKAKEQASPTESFQNYMSTNAPFGSDNKSTWERDFDDKEKISPNSQMENLSLASGKNEEAAGNFKKTPAAPLPIDGAEEKSQNSNPVNMGTLLSFGYLEDKKGAPNMHSSNSKE</sequence>
<dbReference type="PANTHER" id="PTHR31097">
    <property type="entry name" value="SI:DKEY-276J7.1"/>
    <property type="match status" value="1"/>
</dbReference>
<name>A0AAZ3QWN4_ONCTS</name>
<evidence type="ECO:0000313" key="3">
    <source>
        <dbReference type="Proteomes" id="UP000694402"/>
    </source>
</evidence>
<feature type="region of interest" description="Disordered" evidence="1">
    <location>
        <begin position="112"/>
        <end position="221"/>
    </location>
</feature>
<dbReference type="GeneTree" id="ENSGT00390000014376"/>
<organism evidence="2 3">
    <name type="scientific">Oncorhynchus tshawytscha</name>
    <name type="common">Chinook salmon</name>
    <name type="synonym">Salmo tshawytscha</name>
    <dbReference type="NCBI Taxonomy" id="74940"/>
    <lineage>
        <taxon>Eukaryota</taxon>
        <taxon>Metazoa</taxon>
        <taxon>Chordata</taxon>
        <taxon>Craniata</taxon>
        <taxon>Vertebrata</taxon>
        <taxon>Euteleostomi</taxon>
        <taxon>Actinopterygii</taxon>
        <taxon>Neopterygii</taxon>
        <taxon>Teleostei</taxon>
        <taxon>Protacanthopterygii</taxon>
        <taxon>Salmoniformes</taxon>
        <taxon>Salmonidae</taxon>
        <taxon>Salmoninae</taxon>
        <taxon>Oncorhynchus</taxon>
    </lineage>
</organism>
<dbReference type="Ensembl" id="ENSOTST00005154844.1">
    <property type="protein sequence ID" value="ENSOTSP00005133737.1"/>
    <property type="gene ID" value="ENSOTSG00005044719.2"/>
</dbReference>
<dbReference type="InterPro" id="IPR040247">
    <property type="entry name" value="DUF5524"/>
</dbReference>
<dbReference type="Proteomes" id="UP000694402">
    <property type="component" value="Unassembled WGS sequence"/>
</dbReference>
<evidence type="ECO:0000313" key="2">
    <source>
        <dbReference type="Ensembl" id="ENSOTSP00005133737.1"/>
    </source>
</evidence>
<keyword evidence="3" id="KW-1185">Reference proteome</keyword>
<proteinExistence type="predicted"/>
<feature type="compositionally biased region" description="Polar residues" evidence="1">
    <location>
        <begin position="173"/>
        <end position="185"/>
    </location>
</feature>
<feature type="region of interest" description="Disordered" evidence="1">
    <location>
        <begin position="55"/>
        <end position="90"/>
    </location>
</feature>
<dbReference type="PANTHER" id="PTHR31097:SF2">
    <property type="entry name" value="CHROMOSOME 7 OPEN READING FRAME 57"/>
    <property type="match status" value="1"/>
</dbReference>
<reference evidence="2" key="3">
    <citation type="submission" date="2025-09" db="UniProtKB">
        <authorList>
            <consortium name="Ensembl"/>
        </authorList>
    </citation>
    <scope>IDENTIFICATION</scope>
</reference>
<reference evidence="3" key="1">
    <citation type="journal article" date="2018" name="PLoS ONE">
        <title>Chinook salmon (Oncorhynchus tshawytscha) genome and transcriptome.</title>
        <authorList>
            <person name="Christensen K.A."/>
            <person name="Leong J.S."/>
            <person name="Sakhrani D."/>
            <person name="Biagi C.A."/>
            <person name="Minkley D.R."/>
            <person name="Withler R.E."/>
            <person name="Rondeau E.B."/>
            <person name="Koop B.F."/>
            <person name="Devlin R.H."/>
        </authorList>
    </citation>
    <scope>NUCLEOTIDE SEQUENCE [LARGE SCALE GENOMIC DNA]</scope>
</reference>
<accession>A0AAZ3QWN4</accession>
<feature type="compositionally biased region" description="Basic and acidic residues" evidence="1">
    <location>
        <begin position="160"/>
        <end position="172"/>
    </location>
</feature>
<feature type="compositionally biased region" description="Polar residues" evidence="1">
    <location>
        <begin position="138"/>
        <end position="159"/>
    </location>
</feature>
<feature type="compositionally biased region" description="Polar residues" evidence="1">
    <location>
        <begin position="113"/>
        <end position="123"/>
    </location>
</feature>
<reference evidence="2" key="2">
    <citation type="submission" date="2025-08" db="UniProtKB">
        <authorList>
            <consortium name="Ensembl"/>
        </authorList>
    </citation>
    <scope>IDENTIFICATION</scope>
</reference>
<dbReference type="Pfam" id="PF17662">
    <property type="entry name" value="DUF5524"/>
    <property type="match status" value="1"/>
</dbReference>
<protein>
    <submittedName>
        <fullName evidence="2">Uncharacterized protein</fullName>
    </submittedName>
</protein>
<dbReference type="AlphaFoldDB" id="A0AAZ3QWN4"/>